<reference evidence="6" key="1">
    <citation type="submission" date="2020-10" db="EMBL/GenBank/DDBJ databases">
        <authorList>
            <person name="Gilroy R."/>
        </authorList>
    </citation>
    <scope>NUCLEOTIDE SEQUENCE</scope>
    <source>
        <strain evidence="6">CHK187-14744</strain>
    </source>
</reference>
<reference evidence="6" key="2">
    <citation type="journal article" date="2021" name="PeerJ">
        <title>Extensive microbial diversity within the chicken gut microbiome revealed by metagenomics and culture.</title>
        <authorList>
            <person name="Gilroy R."/>
            <person name="Ravi A."/>
            <person name="Getino M."/>
            <person name="Pursley I."/>
            <person name="Horton D.L."/>
            <person name="Alikhan N.F."/>
            <person name="Baker D."/>
            <person name="Gharbi K."/>
            <person name="Hall N."/>
            <person name="Watson M."/>
            <person name="Adriaenssens E.M."/>
            <person name="Foster-Nyarko E."/>
            <person name="Jarju S."/>
            <person name="Secka A."/>
            <person name="Antonio M."/>
            <person name="Oren A."/>
            <person name="Chaudhuri R.R."/>
            <person name="La Ragione R."/>
            <person name="Hildebrand F."/>
            <person name="Pallen M.J."/>
        </authorList>
    </citation>
    <scope>NUCLEOTIDE SEQUENCE</scope>
    <source>
        <strain evidence="6">CHK187-14744</strain>
    </source>
</reference>
<dbReference type="AlphaFoldDB" id="A0A9D1HGC4"/>
<dbReference type="InterPro" id="IPR043703">
    <property type="entry name" value="Lipid_II_synth_MurT"/>
</dbReference>
<dbReference type="HAMAP" id="MF_02214">
    <property type="entry name" value="Lipid_II_synth_MurT"/>
    <property type="match status" value="1"/>
</dbReference>
<feature type="binding site" evidence="2">
    <location>
        <position position="213"/>
    </location>
    <ligand>
        <name>Zn(2+)</name>
        <dbReference type="ChEBI" id="CHEBI:29105"/>
    </ligand>
</feature>
<feature type="chain" id="PRO_5039147062" description="Lipid II isoglutaminyl synthase (glutamine-hydrolyzing) subunit MurT" evidence="3">
    <location>
        <begin position="24"/>
        <end position="463"/>
    </location>
</feature>
<keyword evidence="3" id="KW-0732">Signal</keyword>
<feature type="binding site" evidence="2">
    <location>
        <position position="232"/>
    </location>
    <ligand>
        <name>Zn(2+)</name>
        <dbReference type="ChEBI" id="CHEBI:29105"/>
    </ligand>
</feature>
<keyword evidence="2" id="KW-0479">Metal-binding</keyword>
<comment type="subunit">
    <text evidence="2">Forms a heterodimer with GatD.</text>
</comment>
<dbReference type="GO" id="GO:0008270">
    <property type="term" value="F:zinc ion binding"/>
    <property type="evidence" value="ECO:0007669"/>
    <property type="project" value="UniProtKB-UniRule"/>
</dbReference>
<dbReference type="PANTHER" id="PTHR23135:SF7">
    <property type="entry name" value="LIPID II ISOGLUTAMINYL SYNTHASE (GLUTAMINE-HYDROLYZING) SUBUNIT MURT"/>
    <property type="match status" value="1"/>
</dbReference>
<comment type="pathway">
    <text evidence="1 2">Cell wall biogenesis; peptidoglycan biosynthesis.</text>
</comment>
<accession>A0A9D1HGC4</accession>
<evidence type="ECO:0000256" key="1">
    <source>
        <dbReference type="ARBA" id="ARBA00004752"/>
    </source>
</evidence>
<dbReference type="Pfam" id="PF08353">
    <property type="entry name" value="MurT_C"/>
    <property type="match status" value="1"/>
</dbReference>
<dbReference type="Pfam" id="PF08245">
    <property type="entry name" value="Mur_ligase_M"/>
    <property type="match status" value="1"/>
</dbReference>
<evidence type="ECO:0000259" key="4">
    <source>
        <dbReference type="Pfam" id="PF08245"/>
    </source>
</evidence>
<comment type="function">
    <text evidence="2">The lipid II isoglutaminyl synthase complex catalyzes the formation of alpha-D-isoglutamine in the cell wall lipid II stem peptide. The MurT subunit catalyzes the ATP-dependent amidation of D-glutamate residue of lipid II, converting it to an isoglutamine residue.</text>
</comment>
<dbReference type="GO" id="GO:0005524">
    <property type="term" value="F:ATP binding"/>
    <property type="evidence" value="ECO:0007669"/>
    <property type="project" value="UniProtKB-UniRule"/>
</dbReference>
<organism evidence="6 7">
    <name type="scientific">Candidatus Onthocola gallistercoris</name>
    <dbReference type="NCBI Taxonomy" id="2840876"/>
    <lineage>
        <taxon>Bacteria</taxon>
        <taxon>Bacillati</taxon>
        <taxon>Bacillota</taxon>
        <taxon>Bacilli</taxon>
        <taxon>Candidatus Onthocola</taxon>
    </lineage>
</organism>
<evidence type="ECO:0000256" key="2">
    <source>
        <dbReference type="HAMAP-Rule" id="MF_02214"/>
    </source>
</evidence>
<feature type="signal peptide" evidence="3">
    <location>
        <begin position="1"/>
        <end position="23"/>
    </location>
</feature>
<dbReference type="GO" id="GO:0016881">
    <property type="term" value="F:acid-amino acid ligase activity"/>
    <property type="evidence" value="ECO:0007669"/>
    <property type="project" value="InterPro"/>
</dbReference>
<feature type="domain" description="Lipid II isoglutaminyl synthase (glutamine-hydrolyzing) subunit MurT C-terminal" evidence="5">
    <location>
        <begin position="329"/>
        <end position="437"/>
    </location>
</feature>
<dbReference type="PANTHER" id="PTHR23135">
    <property type="entry name" value="MUR LIGASE FAMILY MEMBER"/>
    <property type="match status" value="1"/>
</dbReference>
<dbReference type="GO" id="GO:0071555">
    <property type="term" value="P:cell wall organization"/>
    <property type="evidence" value="ECO:0007669"/>
    <property type="project" value="UniProtKB-KW"/>
</dbReference>
<dbReference type="InterPro" id="IPR013221">
    <property type="entry name" value="Mur_ligase_cen"/>
</dbReference>
<keyword evidence="2" id="KW-0573">Peptidoglycan synthesis</keyword>
<feature type="domain" description="Mur ligase central" evidence="4">
    <location>
        <begin position="57"/>
        <end position="178"/>
    </location>
</feature>
<dbReference type="GO" id="GO:0008360">
    <property type="term" value="P:regulation of cell shape"/>
    <property type="evidence" value="ECO:0007669"/>
    <property type="project" value="UniProtKB-KW"/>
</dbReference>
<sequence>MKKKSLRFYVTIFIARMATVALRLTGHKATHFPGLLSNTLCPDFLGQIEKPKTIIGVTGTNGKTTVCNLIGDVLKKNGYEFVSNSEGANLSEGIVTALLANSTFWGKPKKDLAVLEIDERYSPRIYPYLQPDILACTNLFRDSYKRNAHSEYISGILNRVIPDKTRLVLNGDDLISNHLKPDNERVYFGIEWQEGEVSVTDNIINDMVVCPECDSPLNYEFIRYNHIGRAHCSRCGFGSPKVDYDVVRVDKKNARMTMINKGQEEVYHMVGTSITDIYNMSTTVAVLKEFGLDAEAIDKGFAKGRIVKSRFNAMKVGGKELIFTLAKGQNPIACSRVFDYIRQQKGRKAVLLVIDDWFDAKDSSENIAWIYQADYEFLNRDDVKAVCSAGPRYLDYKVRMLLAGIDEEKIHVQKDWINAADLITDEIIRETDKIFVLYDVATMHLVKKIRGDLTAKLKGGKKK</sequence>
<comment type="catalytic activity">
    <reaction evidence="2">
        <text>beta-D-GlcNAc-(1-&gt;4)-Mur2Ac(oyl-L-Ala-gamma-D-Glu-L-Lys-D-Ala-D-Ala)-di-trans,octa-cis-undecaprenyl diphosphate + ATP = beta-D-GlcNAc-(1-&gt;4)-Mur2Ac(oyl-L-Ala-gamma-D-O-P-Glu-L-Lys-D-Ala-D-Ala)-di-trans,octa-cis-undecaprenyl diphosphate + ADP</text>
        <dbReference type="Rhea" id="RHEA:59488"/>
        <dbReference type="ChEBI" id="CHEBI:30616"/>
        <dbReference type="ChEBI" id="CHEBI:60033"/>
        <dbReference type="ChEBI" id="CHEBI:143132"/>
        <dbReference type="ChEBI" id="CHEBI:456216"/>
    </reaction>
</comment>
<keyword evidence="2" id="KW-0961">Cell wall biogenesis/degradation</keyword>
<feature type="binding site" evidence="2">
    <location>
        <position position="210"/>
    </location>
    <ligand>
        <name>Zn(2+)</name>
        <dbReference type="ChEBI" id="CHEBI:29105"/>
    </ligand>
</feature>
<comment type="catalytic activity">
    <reaction evidence="2">
        <text>beta-D-GlcNAc-(1-&gt;4)-Mur2Ac(oyl-L-Ala-gamma-D-O-P-Glu-L-Lys-D-Ala-D-Ala)-di-trans,octa-cis-undecaprenyl diphosphate + NH4(+) = beta-D-GlcNAc-(1-&gt;4)-Mur2Ac(oyl-L-Ala-D-isoglutaminyl-L-Lys-D-Ala-D-Ala)-di-trans,octa-cis-undecaprenyl diphosphate + phosphate + H(+)</text>
        <dbReference type="Rhea" id="RHEA:57932"/>
        <dbReference type="ChEBI" id="CHEBI:15378"/>
        <dbReference type="ChEBI" id="CHEBI:28938"/>
        <dbReference type="ChEBI" id="CHEBI:43474"/>
        <dbReference type="ChEBI" id="CHEBI:62233"/>
        <dbReference type="ChEBI" id="CHEBI:143132"/>
    </reaction>
</comment>
<gene>
    <name evidence="2" type="primary">murT</name>
    <name evidence="6" type="ORF">IAB63_00295</name>
</gene>
<comment type="caution">
    <text evidence="6">The sequence shown here is derived from an EMBL/GenBank/DDBJ whole genome shotgun (WGS) entry which is preliminary data.</text>
</comment>
<dbReference type="GO" id="GO:0140282">
    <property type="term" value="F:carbon-nitrogen ligase activity on lipid II"/>
    <property type="evidence" value="ECO:0007669"/>
    <property type="project" value="UniProtKB-UniRule"/>
</dbReference>
<comment type="catalytic activity">
    <reaction evidence="2">
        <text>beta-D-GlcNAc-(1-&gt;4)-Mur2Ac(oyl-L-Ala-gamma-D-Glu-L-Lys-D-Ala-D-Ala)-di-trans,octa-cis-undecaprenyl diphosphate + L-glutamine + ATP + H2O = beta-D-GlcNAc-(1-&gt;4)-Mur2Ac(oyl-L-Ala-D-isoglutaminyl-L-Lys-D-Ala-D-Ala)-di-trans,octa-cis-undecaprenyl diphosphate + L-glutamate + ADP + phosphate + H(+)</text>
        <dbReference type="Rhea" id="RHEA:57928"/>
        <dbReference type="ChEBI" id="CHEBI:15377"/>
        <dbReference type="ChEBI" id="CHEBI:15378"/>
        <dbReference type="ChEBI" id="CHEBI:29985"/>
        <dbReference type="ChEBI" id="CHEBI:30616"/>
        <dbReference type="ChEBI" id="CHEBI:43474"/>
        <dbReference type="ChEBI" id="CHEBI:58359"/>
        <dbReference type="ChEBI" id="CHEBI:60033"/>
        <dbReference type="ChEBI" id="CHEBI:62233"/>
        <dbReference type="ChEBI" id="CHEBI:456216"/>
        <dbReference type="EC" id="6.3.5.13"/>
    </reaction>
</comment>
<dbReference type="SUPFAM" id="SSF53623">
    <property type="entry name" value="MurD-like peptide ligases, catalytic domain"/>
    <property type="match status" value="1"/>
</dbReference>
<feature type="binding site" evidence="2">
    <location>
        <position position="235"/>
    </location>
    <ligand>
        <name>Zn(2+)</name>
        <dbReference type="ChEBI" id="CHEBI:29105"/>
    </ligand>
</feature>
<dbReference type="GO" id="GO:0009252">
    <property type="term" value="P:peptidoglycan biosynthetic process"/>
    <property type="evidence" value="ECO:0007669"/>
    <property type="project" value="UniProtKB-UniRule"/>
</dbReference>
<proteinExistence type="inferred from homology"/>
<comment type="caution">
    <text evidence="2">Lacks conserved residue(s) required for the propagation of feature annotation.</text>
</comment>
<dbReference type="InterPro" id="IPR013564">
    <property type="entry name" value="MurT_C"/>
</dbReference>
<dbReference type="InterPro" id="IPR036565">
    <property type="entry name" value="Mur-like_cat_sf"/>
</dbReference>
<keyword evidence="2" id="KW-0436">Ligase</keyword>
<keyword evidence="2" id="KW-0862">Zinc</keyword>
<evidence type="ECO:0000313" key="6">
    <source>
        <dbReference type="EMBL" id="HIU01677.1"/>
    </source>
</evidence>
<comment type="similarity">
    <text evidence="2">Belongs to the MurCDEF family. MurT subfamily.</text>
</comment>
<evidence type="ECO:0000313" key="7">
    <source>
        <dbReference type="Proteomes" id="UP000824164"/>
    </source>
</evidence>
<keyword evidence="2" id="KW-0067">ATP-binding</keyword>
<name>A0A9D1HGC4_9FIRM</name>
<dbReference type="Gene3D" id="3.40.1190.10">
    <property type="entry name" value="Mur-like, catalytic domain"/>
    <property type="match status" value="1"/>
</dbReference>
<dbReference type="EMBL" id="DVLT01000001">
    <property type="protein sequence ID" value="HIU01677.1"/>
    <property type="molecule type" value="Genomic_DNA"/>
</dbReference>
<evidence type="ECO:0000256" key="3">
    <source>
        <dbReference type="SAM" id="SignalP"/>
    </source>
</evidence>
<evidence type="ECO:0000259" key="5">
    <source>
        <dbReference type="Pfam" id="PF08353"/>
    </source>
</evidence>
<dbReference type="EC" id="6.3.5.13" evidence="2"/>
<keyword evidence="2" id="KW-0547">Nucleotide-binding</keyword>
<protein>
    <recommendedName>
        <fullName evidence="2">Lipid II isoglutaminyl synthase (glutamine-hydrolyzing) subunit MurT</fullName>
        <ecNumber evidence="2">6.3.5.13</ecNumber>
    </recommendedName>
</protein>
<keyword evidence="2" id="KW-0133">Cell shape</keyword>
<dbReference type="Proteomes" id="UP000824164">
    <property type="component" value="Unassembled WGS sequence"/>
</dbReference>